<dbReference type="Gene3D" id="1.10.287.130">
    <property type="match status" value="1"/>
</dbReference>
<feature type="chain" id="PRO_5029685321" description="histidine kinase" evidence="6">
    <location>
        <begin position="20"/>
        <end position="715"/>
    </location>
</feature>
<comment type="catalytic activity">
    <reaction evidence="1">
        <text>ATP + protein L-histidine = ADP + protein N-phospho-L-histidine.</text>
        <dbReference type="EC" id="2.7.13.3"/>
    </reaction>
</comment>
<keyword evidence="8" id="KW-0418">Kinase</keyword>
<dbReference type="RefSeq" id="WP_157583106.1">
    <property type="nucleotide sequence ID" value="NZ_WPIN01000001.1"/>
</dbReference>
<feature type="transmembrane region" description="Helical" evidence="5">
    <location>
        <begin position="384"/>
        <end position="406"/>
    </location>
</feature>
<protein>
    <recommendedName>
        <fullName evidence="2">histidine kinase</fullName>
        <ecNumber evidence="2">2.7.13.3</ecNumber>
    </recommendedName>
</protein>
<dbReference type="Gene3D" id="3.30.565.10">
    <property type="entry name" value="Histidine kinase-like ATPase, C-terminal domain"/>
    <property type="match status" value="1"/>
</dbReference>
<dbReference type="Pfam" id="PF00512">
    <property type="entry name" value="HisKA"/>
    <property type="match status" value="1"/>
</dbReference>
<evidence type="ECO:0000259" key="7">
    <source>
        <dbReference type="PROSITE" id="PS50109"/>
    </source>
</evidence>
<feature type="transmembrane region" description="Helical" evidence="5">
    <location>
        <begin position="222"/>
        <end position="241"/>
    </location>
</feature>
<organism evidence="8 9">
    <name type="scientific">Spirosoma arboris</name>
    <dbReference type="NCBI Taxonomy" id="2682092"/>
    <lineage>
        <taxon>Bacteria</taxon>
        <taxon>Pseudomonadati</taxon>
        <taxon>Bacteroidota</taxon>
        <taxon>Cytophagia</taxon>
        <taxon>Cytophagales</taxon>
        <taxon>Cytophagaceae</taxon>
        <taxon>Spirosoma</taxon>
    </lineage>
</organism>
<dbReference type="InterPro" id="IPR003594">
    <property type="entry name" value="HATPase_dom"/>
</dbReference>
<reference evidence="8 9" key="1">
    <citation type="submission" date="2019-12" db="EMBL/GenBank/DDBJ databases">
        <title>Spirosoma sp. HMF4905 genome sequencing and assembly.</title>
        <authorList>
            <person name="Kang H."/>
            <person name="Cha I."/>
            <person name="Kim H."/>
            <person name="Joh K."/>
        </authorList>
    </citation>
    <scope>NUCLEOTIDE SEQUENCE [LARGE SCALE GENOMIC DNA]</scope>
    <source>
        <strain evidence="8 9">HMF4905</strain>
    </source>
</reference>
<dbReference type="InterPro" id="IPR036890">
    <property type="entry name" value="HATPase_C_sf"/>
</dbReference>
<feature type="transmembrane region" description="Helical" evidence="5">
    <location>
        <begin position="310"/>
        <end position="328"/>
    </location>
</feature>
<feature type="transmembrane region" description="Helical" evidence="5">
    <location>
        <begin position="340"/>
        <end position="364"/>
    </location>
</feature>
<dbReference type="InterPro" id="IPR005467">
    <property type="entry name" value="His_kinase_dom"/>
</dbReference>
<dbReference type="PROSITE" id="PS50109">
    <property type="entry name" value="HIS_KIN"/>
    <property type="match status" value="1"/>
</dbReference>
<gene>
    <name evidence="8" type="ORF">GO755_03185</name>
</gene>
<dbReference type="AlphaFoldDB" id="A0A7K1S5F7"/>
<keyword evidence="5" id="KW-1133">Transmembrane helix</keyword>
<keyword evidence="6" id="KW-0732">Signal</keyword>
<feature type="coiled-coil region" evidence="4">
    <location>
        <begin position="424"/>
        <end position="458"/>
    </location>
</feature>
<dbReference type="SMART" id="SM00387">
    <property type="entry name" value="HATPase_c"/>
    <property type="match status" value="1"/>
</dbReference>
<keyword evidence="4" id="KW-0175">Coiled coil</keyword>
<keyword evidence="9" id="KW-1185">Reference proteome</keyword>
<dbReference type="PANTHER" id="PTHR43065:SF42">
    <property type="entry name" value="TWO-COMPONENT SENSOR PPRA"/>
    <property type="match status" value="1"/>
</dbReference>
<dbReference type="PRINTS" id="PR00344">
    <property type="entry name" value="BCTRLSENSOR"/>
</dbReference>
<keyword evidence="3" id="KW-0597">Phosphoprotein</keyword>
<comment type="caution">
    <text evidence="8">The sequence shown here is derived from an EMBL/GenBank/DDBJ whole genome shotgun (WGS) entry which is preliminary data.</text>
</comment>
<dbReference type="EMBL" id="WPIN01000001">
    <property type="protein sequence ID" value="MVM29024.1"/>
    <property type="molecule type" value="Genomic_DNA"/>
</dbReference>
<evidence type="ECO:0000256" key="5">
    <source>
        <dbReference type="SAM" id="Phobius"/>
    </source>
</evidence>
<dbReference type="InterPro" id="IPR003661">
    <property type="entry name" value="HisK_dim/P_dom"/>
</dbReference>
<accession>A0A7K1S5F7</accession>
<sequence length="715" mass="80399">MKPTLLVSLLCLLSLIALGQPAFRIDNLIKDGFFLDKGWKFHVGDNPVWAKPNFDDSRWDTLNPTAPFSKLPQLTQAELGWFRLHLRVDSSLLNQPLAIDVTPIGATEIYLNGKLVHMAGRVSKNPNIERTVAGDIRPIHFVLSQPTNTIAVRYSLTSSNIYIQDLSPFYLRLLRPESFIDILFHNGFPDAIKFSCIGGLVLMLSLIHLCFYYFYRQHKANLLFSIALLVLAISRLMFPLTGPIVLSVTWRTITSFVVSNFHITVFPILLLLAVYHYLQRPHQLFFWLLTISYALYWVAIIGGIRYYNQLAPIGFALAFVSFLNYLVVSYQAIIAYNRQAYFLFYGGLAFLTTAILFLSISALFPVNFADLTLEEQYGNSLIATLMMVLEGLLYITIPVSVSLALASDFAQTSFSLQRKLGEVNQLSQEKQQILATQNERLEQQVETRTAELKASQVQLIQKEKLASLGELTAGIAHEIQNPLNFVNNFSEVSVELIDELKDGPFRQLPEADKEYAEEILGDLTSNLQKIHRHGDRASSIVKGMLEHSRTESGEKRPTDLNSLADEYLKIAYHGLRAKDKSFNCELITEFEPTLEPVEVAPQEIGRVLLNLYNNAFYAVVQRQYLAEDSYQPMVQVQTKRLANYIEIRVSDNGTGIPDSVKAKIFQPFFTTKPTGEGTGLGLSLSYDIITKGHGGTLTVESAEGQGTTFVIQLPI</sequence>
<proteinExistence type="predicted"/>
<evidence type="ECO:0000313" key="8">
    <source>
        <dbReference type="EMBL" id="MVM29024.1"/>
    </source>
</evidence>
<dbReference type="InterPro" id="IPR004358">
    <property type="entry name" value="Sig_transdc_His_kin-like_C"/>
</dbReference>
<keyword evidence="8" id="KW-0808">Transferase</keyword>
<feature type="domain" description="Histidine kinase" evidence="7">
    <location>
        <begin position="474"/>
        <end position="715"/>
    </location>
</feature>
<dbReference type="CDD" id="cd00082">
    <property type="entry name" value="HisKA"/>
    <property type="match status" value="1"/>
</dbReference>
<dbReference type="SUPFAM" id="SSF55874">
    <property type="entry name" value="ATPase domain of HSP90 chaperone/DNA topoisomerase II/histidine kinase"/>
    <property type="match status" value="1"/>
</dbReference>
<dbReference type="SUPFAM" id="SSF49785">
    <property type="entry name" value="Galactose-binding domain-like"/>
    <property type="match status" value="1"/>
</dbReference>
<keyword evidence="5" id="KW-0812">Transmembrane</keyword>
<evidence type="ECO:0000313" key="9">
    <source>
        <dbReference type="Proteomes" id="UP000436006"/>
    </source>
</evidence>
<evidence type="ECO:0000256" key="4">
    <source>
        <dbReference type="SAM" id="Coils"/>
    </source>
</evidence>
<evidence type="ECO:0000256" key="6">
    <source>
        <dbReference type="SAM" id="SignalP"/>
    </source>
</evidence>
<dbReference type="Pfam" id="PF02518">
    <property type="entry name" value="HATPase_c"/>
    <property type="match status" value="1"/>
</dbReference>
<evidence type="ECO:0000256" key="2">
    <source>
        <dbReference type="ARBA" id="ARBA00012438"/>
    </source>
</evidence>
<dbReference type="GO" id="GO:0000155">
    <property type="term" value="F:phosphorelay sensor kinase activity"/>
    <property type="evidence" value="ECO:0007669"/>
    <property type="project" value="InterPro"/>
</dbReference>
<dbReference type="Proteomes" id="UP000436006">
    <property type="component" value="Unassembled WGS sequence"/>
</dbReference>
<feature type="transmembrane region" description="Helical" evidence="5">
    <location>
        <begin position="284"/>
        <end position="304"/>
    </location>
</feature>
<feature type="transmembrane region" description="Helical" evidence="5">
    <location>
        <begin position="253"/>
        <end position="277"/>
    </location>
</feature>
<dbReference type="PANTHER" id="PTHR43065">
    <property type="entry name" value="SENSOR HISTIDINE KINASE"/>
    <property type="match status" value="1"/>
</dbReference>
<feature type="signal peptide" evidence="6">
    <location>
        <begin position="1"/>
        <end position="19"/>
    </location>
</feature>
<name>A0A7K1S5F7_9BACT</name>
<dbReference type="InterPro" id="IPR036097">
    <property type="entry name" value="HisK_dim/P_sf"/>
</dbReference>
<keyword evidence="5" id="KW-0472">Membrane</keyword>
<dbReference type="Gene3D" id="2.60.120.260">
    <property type="entry name" value="Galactose-binding domain-like"/>
    <property type="match status" value="1"/>
</dbReference>
<evidence type="ECO:0000256" key="1">
    <source>
        <dbReference type="ARBA" id="ARBA00000085"/>
    </source>
</evidence>
<feature type="transmembrane region" description="Helical" evidence="5">
    <location>
        <begin position="197"/>
        <end position="215"/>
    </location>
</feature>
<evidence type="ECO:0000256" key="3">
    <source>
        <dbReference type="ARBA" id="ARBA00022553"/>
    </source>
</evidence>
<dbReference type="EC" id="2.7.13.3" evidence="2"/>
<dbReference type="SMART" id="SM00388">
    <property type="entry name" value="HisKA"/>
    <property type="match status" value="1"/>
</dbReference>
<dbReference type="InterPro" id="IPR008979">
    <property type="entry name" value="Galactose-bd-like_sf"/>
</dbReference>
<dbReference type="SUPFAM" id="SSF47384">
    <property type="entry name" value="Homodimeric domain of signal transducing histidine kinase"/>
    <property type="match status" value="1"/>
</dbReference>